<evidence type="ECO:0000259" key="2">
    <source>
        <dbReference type="Pfam" id="PF00892"/>
    </source>
</evidence>
<feature type="transmembrane region" description="Helical" evidence="1">
    <location>
        <begin position="147"/>
        <end position="166"/>
    </location>
</feature>
<dbReference type="KEGG" id="abaw:D5400_10720"/>
<name>A0A3Q8XNR5_9HYPH</name>
<feature type="domain" description="EamA" evidence="2">
    <location>
        <begin position="152"/>
        <end position="276"/>
    </location>
</feature>
<dbReference type="AlphaFoldDB" id="A0A3Q8XNR5"/>
<protein>
    <submittedName>
        <fullName evidence="3">DMT family transporter</fullName>
    </submittedName>
</protein>
<keyword evidence="1" id="KW-1133">Transmembrane helix</keyword>
<feature type="transmembrane region" description="Helical" evidence="1">
    <location>
        <begin position="41"/>
        <end position="60"/>
    </location>
</feature>
<reference evidence="3 4" key="1">
    <citation type="submission" date="2018-09" db="EMBL/GenBank/DDBJ databases">
        <title>Marinorhizobium profundi gen. nov., sp. nov., isolated from a deep-sea sediment sample from the New Britain Trench and proposal of Marinorhizobiaceae fam. nov. in the order Rhizobiales of the class Alphaproteobacteria.</title>
        <authorList>
            <person name="Cao J."/>
        </authorList>
    </citation>
    <scope>NUCLEOTIDE SEQUENCE [LARGE SCALE GENOMIC DNA]</scope>
    <source>
        <strain evidence="3 4">WS11</strain>
    </source>
</reference>
<evidence type="ECO:0000256" key="1">
    <source>
        <dbReference type="SAM" id="Phobius"/>
    </source>
</evidence>
<dbReference type="RefSeq" id="WP_126010001.1">
    <property type="nucleotide sequence ID" value="NZ_CP032509.1"/>
</dbReference>
<feature type="transmembrane region" description="Helical" evidence="1">
    <location>
        <begin position="178"/>
        <end position="198"/>
    </location>
</feature>
<dbReference type="PANTHER" id="PTHR22911:SF135">
    <property type="entry name" value="BLR4310 PROTEIN"/>
    <property type="match status" value="1"/>
</dbReference>
<dbReference type="EMBL" id="CP032509">
    <property type="protein sequence ID" value="AZN71689.1"/>
    <property type="molecule type" value="Genomic_DNA"/>
</dbReference>
<feature type="transmembrane region" description="Helical" evidence="1">
    <location>
        <begin position="72"/>
        <end position="95"/>
    </location>
</feature>
<dbReference type="PANTHER" id="PTHR22911">
    <property type="entry name" value="ACYL-MALONYL CONDENSING ENZYME-RELATED"/>
    <property type="match status" value="1"/>
</dbReference>
<feature type="transmembrane region" description="Helical" evidence="1">
    <location>
        <begin position="242"/>
        <end position="258"/>
    </location>
</feature>
<feature type="domain" description="EamA" evidence="2">
    <location>
        <begin position="8"/>
        <end position="140"/>
    </location>
</feature>
<feature type="transmembrane region" description="Helical" evidence="1">
    <location>
        <begin position="101"/>
        <end position="118"/>
    </location>
</feature>
<evidence type="ECO:0000313" key="3">
    <source>
        <dbReference type="EMBL" id="AZN71689.1"/>
    </source>
</evidence>
<evidence type="ECO:0000313" key="4">
    <source>
        <dbReference type="Proteomes" id="UP000268192"/>
    </source>
</evidence>
<organism evidence="3 4">
    <name type="scientific">Georhizobium profundi</name>
    <dbReference type="NCBI Taxonomy" id="2341112"/>
    <lineage>
        <taxon>Bacteria</taxon>
        <taxon>Pseudomonadati</taxon>
        <taxon>Pseudomonadota</taxon>
        <taxon>Alphaproteobacteria</taxon>
        <taxon>Hyphomicrobiales</taxon>
        <taxon>Rhizobiaceae</taxon>
        <taxon>Georhizobium</taxon>
    </lineage>
</organism>
<proteinExistence type="predicted"/>
<dbReference type="InterPro" id="IPR000620">
    <property type="entry name" value="EamA_dom"/>
</dbReference>
<keyword evidence="4" id="KW-1185">Reference proteome</keyword>
<gene>
    <name evidence="3" type="ORF">D5400_10720</name>
</gene>
<dbReference type="GO" id="GO:0016020">
    <property type="term" value="C:membrane"/>
    <property type="evidence" value="ECO:0007669"/>
    <property type="project" value="InterPro"/>
</dbReference>
<feature type="transmembrane region" description="Helical" evidence="1">
    <location>
        <begin position="264"/>
        <end position="282"/>
    </location>
</feature>
<dbReference type="OrthoDB" id="7165334at2"/>
<keyword evidence="1" id="KW-0472">Membrane</keyword>
<keyword evidence="1" id="KW-0812">Transmembrane</keyword>
<dbReference type="Proteomes" id="UP000268192">
    <property type="component" value="Chromosome"/>
</dbReference>
<feature type="transmembrane region" description="Helical" evidence="1">
    <location>
        <begin position="210"/>
        <end position="230"/>
    </location>
</feature>
<dbReference type="InterPro" id="IPR037185">
    <property type="entry name" value="EmrE-like"/>
</dbReference>
<dbReference type="SUPFAM" id="SSF103481">
    <property type="entry name" value="Multidrug resistance efflux transporter EmrE"/>
    <property type="match status" value="2"/>
</dbReference>
<dbReference type="Pfam" id="PF00892">
    <property type="entry name" value="EamA"/>
    <property type="match status" value="2"/>
</dbReference>
<sequence length="303" mass="32648">MPLSANVRGAIFMSLAMAGFLFNDTVVKVLAADMNVGQVMALRGIFATIAITALAWWRHALRPIRVAFQPMILLRIIGEVGGTVTFLIALTHIPIANASAILQALPLAVTMGAALFLSEPVGWRRWSAIAIGFMGVMLIARPGVEGFSFYSMLVLGTVFFAAMRDLATRMVQAEVPSLFLSVVTSPIVGLTGVIMAPMMGGWTPVDAGHIGLLVLCAVLLLIGYQFIIMAMRSGDISFVAPFRYTNLLWAIPTGYLVFGDVPDAYMIIGATIIVVSGIYTLYRERKRPEVDPVAAETARQPSP</sequence>
<accession>A0A3Q8XNR5</accession>